<dbReference type="EMBL" id="LN681225">
    <property type="protein sequence ID" value="CEK11544.1"/>
    <property type="molecule type" value="Genomic_DNA"/>
</dbReference>
<evidence type="ECO:0000313" key="3">
    <source>
        <dbReference type="Proteomes" id="UP000032803"/>
    </source>
</evidence>
<dbReference type="PATRIC" id="fig|449.7.peg.1076"/>
<gene>
    <name evidence="2" type="ORF">LHA_2538</name>
</gene>
<dbReference type="Proteomes" id="UP000032803">
    <property type="component" value="Chromosome I"/>
</dbReference>
<dbReference type="RefSeq" id="WP_045106728.1">
    <property type="nucleotide sequence ID" value="NZ_LN681225.1"/>
</dbReference>
<sequence>MPKGAEKKVKEKKHSSPKQEHQSQEVVTEKSHVVTFVKYFGEGWDHSATYFGKSNEVSKENYFSVYPQKEAMPSIGDPDDGIATVRMIMLNMKRMLYTNIHHEDPCELQQFPHEKVEVEVSKEEFDKAFQMAQKERKKAIKKEAKYSVFYFEGSTYSCAGHQHRILDIIATPDEKKLFKPTGKIWPTHTFENAKQVAQCRKKSLSRAAQEMSLPHEESVETKKALPKFSLFNSVSNLASLLSKAQNEKRERYGIPIGKI</sequence>
<proteinExistence type="predicted"/>
<organism evidence="2 3">
    <name type="scientific">Legionella hackeliae</name>
    <dbReference type="NCBI Taxonomy" id="449"/>
    <lineage>
        <taxon>Bacteria</taxon>
        <taxon>Pseudomonadati</taxon>
        <taxon>Pseudomonadota</taxon>
        <taxon>Gammaproteobacteria</taxon>
        <taxon>Legionellales</taxon>
        <taxon>Legionellaceae</taxon>
        <taxon>Legionella</taxon>
    </lineage>
</organism>
<evidence type="ECO:0000313" key="2">
    <source>
        <dbReference type="EMBL" id="CEK11544.1"/>
    </source>
</evidence>
<evidence type="ECO:0000256" key="1">
    <source>
        <dbReference type="SAM" id="MobiDB-lite"/>
    </source>
</evidence>
<feature type="region of interest" description="Disordered" evidence="1">
    <location>
        <begin position="1"/>
        <end position="27"/>
    </location>
</feature>
<reference evidence="3" key="1">
    <citation type="submission" date="2014-09" db="EMBL/GenBank/DDBJ databases">
        <authorList>
            <person name="Gomez-Valero L."/>
        </authorList>
    </citation>
    <scope>NUCLEOTIDE SEQUENCE [LARGE SCALE GENOMIC DNA]</scope>
    <source>
        <strain evidence="3">ATCC35250</strain>
    </source>
</reference>
<feature type="compositionally biased region" description="Basic and acidic residues" evidence="1">
    <location>
        <begin position="17"/>
        <end position="27"/>
    </location>
</feature>
<accession>A0A0A8UXS3</accession>
<dbReference type="HOGENOM" id="CLU_1072793_0_0_6"/>
<dbReference type="AlphaFoldDB" id="A0A0A8UXS3"/>
<keyword evidence="3" id="KW-1185">Reference proteome</keyword>
<protein>
    <submittedName>
        <fullName evidence="2">Uncharacterized protein</fullName>
    </submittedName>
</protein>
<dbReference type="OrthoDB" id="5653612at2"/>
<dbReference type="KEGG" id="lha:LHA_2538"/>
<name>A0A0A8UXS3_LEGHA</name>